<reference evidence="1" key="2">
    <citation type="submission" date="2020-05" db="EMBL/GenBank/DDBJ databases">
        <authorList>
            <person name="Kim H.-S."/>
            <person name="Proctor R.H."/>
            <person name="Brown D.W."/>
        </authorList>
    </citation>
    <scope>NUCLEOTIDE SEQUENCE</scope>
    <source>
        <strain evidence="1">NRRL 20472</strain>
    </source>
</reference>
<evidence type="ECO:0000313" key="1">
    <source>
        <dbReference type="EMBL" id="KAF4971331.1"/>
    </source>
</evidence>
<dbReference type="AlphaFoldDB" id="A0A8H4U7J7"/>
<dbReference type="Proteomes" id="UP000622797">
    <property type="component" value="Unassembled WGS sequence"/>
</dbReference>
<dbReference type="InterPro" id="IPR022085">
    <property type="entry name" value="OpdG"/>
</dbReference>
<evidence type="ECO:0000313" key="2">
    <source>
        <dbReference type="Proteomes" id="UP000622797"/>
    </source>
</evidence>
<name>A0A8H4U7J7_9HYPO</name>
<proteinExistence type="predicted"/>
<dbReference type="InterPro" id="IPR053204">
    <property type="entry name" value="Oxopyrrolidines_Biosynth-assoc"/>
</dbReference>
<reference evidence="1" key="1">
    <citation type="journal article" date="2020" name="BMC Genomics">
        <title>Correction to: Identification and distribution of gene clusters required for synthesis of sphingolipid metabolism inhibitors in diverse species of the filamentous fungus Fusarium.</title>
        <authorList>
            <person name="Kim H.S."/>
            <person name="Lohmar J.M."/>
            <person name="Busman M."/>
            <person name="Brown D.W."/>
            <person name="Naumann T.A."/>
            <person name="Divon H.H."/>
            <person name="Lysoe E."/>
            <person name="Uhlig S."/>
            <person name="Proctor R.H."/>
        </authorList>
    </citation>
    <scope>NUCLEOTIDE SEQUENCE</scope>
    <source>
        <strain evidence="1">NRRL 20472</strain>
    </source>
</reference>
<dbReference type="Pfam" id="PF12311">
    <property type="entry name" value="DUF3632"/>
    <property type="match status" value="1"/>
</dbReference>
<gene>
    <name evidence="1" type="ORF">FSARC_1763</name>
</gene>
<accession>A0A8H4U7J7</accession>
<comment type="caution">
    <text evidence="1">The sequence shown here is derived from an EMBL/GenBank/DDBJ whole genome shotgun (WGS) entry which is preliminary data.</text>
</comment>
<dbReference type="PANTHER" id="PTHR38797:SF4">
    <property type="entry name" value="NUCLEAR PORE COMPLEX PROTEIN NUP85"/>
    <property type="match status" value="1"/>
</dbReference>
<organism evidence="1 2">
    <name type="scientific">Fusarium sarcochroum</name>
    <dbReference type="NCBI Taxonomy" id="1208366"/>
    <lineage>
        <taxon>Eukaryota</taxon>
        <taxon>Fungi</taxon>
        <taxon>Dikarya</taxon>
        <taxon>Ascomycota</taxon>
        <taxon>Pezizomycotina</taxon>
        <taxon>Sordariomycetes</taxon>
        <taxon>Hypocreomycetidae</taxon>
        <taxon>Hypocreales</taxon>
        <taxon>Nectriaceae</taxon>
        <taxon>Fusarium</taxon>
        <taxon>Fusarium lateritium species complex</taxon>
    </lineage>
</organism>
<sequence>MAQAFFDDNQVSIFKTYRITDEQINALRACIEGQQAVDNIVNTLTQYPSNAQSSVELQQRLCGLWTLLNDRAVGIPTAQPTIISILQTIQTLPWAEIPEDEDRDDFDFDDGYYWRELSWWPSDWADKQNCKDDPRYHPTLKLANIEFTDYFSNYTLEKYSPNEYSKRRASCISANMYTARLAATGDETLAMQGAALDRAGSIAMNDFLKKEEERIDSGCVEAAAQLFIYAAREMFCLIRGDPDAEDVHSQRTQSGQSLMKRKDKPIDGDQWRLFRKRWEEFAEMESLPTETRVAAQKALEAMHQVHV</sequence>
<dbReference type="OrthoDB" id="3350591at2759"/>
<dbReference type="EMBL" id="JABEXW010000096">
    <property type="protein sequence ID" value="KAF4971331.1"/>
    <property type="molecule type" value="Genomic_DNA"/>
</dbReference>
<protein>
    <submittedName>
        <fullName evidence="1">Uncharacterized protein</fullName>
    </submittedName>
</protein>
<dbReference type="PANTHER" id="PTHR38797">
    <property type="entry name" value="NUCLEAR PORE COMPLEX PROTEIN NUP85-RELATED"/>
    <property type="match status" value="1"/>
</dbReference>
<keyword evidence="2" id="KW-1185">Reference proteome</keyword>